<dbReference type="EMBL" id="BLAL01000017">
    <property type="protein sequence ID" value="GES75656.1"/>
    <property type="molecule type" value="Genomic_DNA"/>
</dbReference>
<dbReference type="AlphaFoldDB" id="A0A8H3KWP8"/>
<name>A0A8H3KWP8_9GLOM</name>
<evidence type="ECO:0000313" key="1">
    <source>
        <dbReference type="EMBL" id="GES75656.1"/>
    </source>
</evidence>
<gene>
    <name evidence="1" type="ORF">RCL2_000307800</name>
</gene>
<sequence>MSEICTLEVIIKIHWIVTETFSFKVNGAWEFWLELLKFDGPKREFLVKFEIWQFFFFDKSEHGFGEQLYGFWIQTLKFDAYFHLMDDFFSISSKLRTSDNNSLFVIIKWTL</sequence>
<protein>
    <submittedName>
        <fullName evidence="1">Uncharacterized protein</fullName>
    </submittedName>
</protein>
<organism evidence="1 2">
    <name type="scientific">Rhizophagus clarus</name>
    <dbReference type="NCBI Taxonomy" id="94130"/>
    <lineage>
        <taxon>Eukaryota</taxon>
        <taxon>Fungi</taxon>
        <taxon>Fungi incertae sedis</taxon>
        <taxon>Mucoromycota</taxon>
        <taxon>Glomeromycotina</taxon>
        <taxon>Glomeromycetes</taxon>
        <taxon>Glomerales</taxon>
        <taxon>Glomeraceae</taxon>
        <taxon>Rhizophagus</taxon>
    </lineage>
</organism>
<proteinExistence type="predicted"/>
<accession>A0A8H3KWP8</accession>
<dbReference type="Proteomes" id="UP000615446">
    <property type="component" value="Unassembled WGS sequence"/>
</dbReference>
<reference evidence="1" key="1">
    <citation type="submission" date="2019-10" db="EMBL/GenBank/DDBJ databases">
        <title>Conservation and host-specific expression of non-tandemly repeated heterogenous ribosome RNA gene in arbuscular mycorrhizal fungi.</title>
        <authorList>
            <person name="Maeda T."/>
            <person name="Kobayashi Y."/>
            <person name="Nakagawa T."/>
            <person name="Ezawa T."/>
            <person name="Yamaguchi K."/>
            <person name="Bino T."/>
            <person name="Nishimoto Y."/>
            <person name="Shigenobu S."/>
            <person name="Kawaguchi M."/>
        </authorList>
    </citation>
    <scope>NUCLEOTIDE SEQUENCE</scope>
    <source>
        <strain evidence="1">HR1</strain>
    </source>
</reference>
<evidence type="ECO:0000313" key="2">
    <source>
        <dbReference type="Proteomes" id="UP000615446"/>
    </source>
</evidence>
<comment type="caution">
    <text evidence="1">The sequence shown here is derived from an EMBL/GenBank/DDBJ whole genome shotgun (WGS) entry which is preliminary data.</text>
</comment>